<evidence type="ECO:0000259" key="2">
    <source>
        <dbReference type="PROSITE" id="PS50086"/>
    </source>
</evidence>
<dbReference type="SMART" id="SM00164">
    <property type="entry name" value="TBC"/>
    <property type="match status" value="1"/>
</dbReference>
<dbReference type="Gene3D" id="1.10.472.80">
    <property type="entry name" value="Ypt/Rab-GAP domain of gyp1p, domain 3"/>
    <property type="match status" value="1"/>
</dbReference>
<dbReference type="AlphaFoldDB" id="W4G7K7"/>
<dbReference type="InterPro" id="IPR000195">
    <property type="entry name" value="Rab-GAP-TBC_dom"/>
</dbReference>
<accession>W4G7K7</accession>
<dbReference type="VEuPathDB" id="FungiDB:H257_10638"/>
<gene>
    <name evidence="3" type="ORF">H257_10638</name>
</gene>
<reference evidence="3" key="1">
    <citation type="submission" date="2013-12" db="EMBL/GenBank/DDBJ databases">
        <title>The Genome Sequence of Aphanomyces astaci APO3.</title>
        <authorList>
            <consortium name="The Broad Institute Genomics Platform"/>
            <person name="Russ C."/>
            <person name="Tyler B."/>
            <person name="van West P."/>
            <person name="Dieguez-Uribeondo J."/>
            <person name="Young S.K."/>
            <person name="Zeng Q."/>
            <person name="Gargeya S."/>
            <person name="Fitzgerald M."/>
            <person name="Abouelleil A."/>
            <person name="Alvarado L."/>
            <person name="Chapman S.B."/>
            <person name="Gainer-Dewar J."/>
            <person name="Goldberg J."/>
            <person name="Griggs A."/>
            <person name="Gujja S."/>
            <person name="Hansen M."/>
            <person name="Howarth C."/>
            <person name="Imamovic A."/>
            <person name="Ireland A."/>
            <person name="Larimer J."/>
            <person name="McCowan C."/>
            <person name="Murphy C."/>
            <person name="Pearson M."/>
            <person name="Poon T.W."/>
            <person name="Priest M."/>
            <person name="Roberts A."/>
            <person name="Saif S."/>
            <person name="Shea T."/>
            <person name="Sykes S."/>
            <person name="Wortman J."/>
            <person name="Nusbaum C."/>
            <person name="Birren B."/>
        </authorList>
    </citation>
    <scope>NUCLEOTIDE SEQUENCE [LARGE SCALE GENOMIC DNA]</scope>
    <source>
        <strain evidence="3">APO3</strain>
    </source>
</reference>
<dbReference type="PANTHER" id="PTHR47219">
    <property type="entry name" value="RAB GTPASE-ACTIVATING PROTEIN 1-LIKE"/>
    <property type="match status" value="1"/>
</dbReference>
<feature type="domain" description="Rab-GAP TBC" evidence="2">
    <location>
        <begin position="238"/>
        <end position="474"/>
    </location>
</feature>
<dbReference type="RefSeq" id="XP_009835544.1">
    <property type="nucleotide sequence ID" value="XM_009837242.1"/>
</dbReference>
<dbReference type="PANTHER" id="PTHR47219:SF9">
    <property type="entry name" value="GTPASE ACTIVATING PROTEIN AND CENTROSOME-ASSOCIATED, ISOFORM B"/>
    <property type="match status" value="1"/>
</dbReference>
<feature type="region of interest" description="Disordered" evidence="1">
    <location>
        <begin position="1"/>
        <end position="44"/>
    </location>
</feature>
<evidence type="ECO:0000256" key="1">
    <source>
        <dbReference type="SAM" id="MobiDB-lite"/>
    </source>
</evidence>
<dbReference type="Pfam" id="PF00566">
    <property type="entry name" value="RabGAP-TBC"/>
    <property type="match status" value="1"/>
</dbReference>
<dbReference type="SUPFAM" id="SSF47923">
    <property type="entry name" value="Ypt/Rab-GAP domain of gyp1p"/>
    <property type="match status" value="2"/>
</dbReference>
<dbReference type="InterPro" id="IPR035969">
    <property type="entry name" value="Rab-GAP_TBC_sf"/>
</dbReference>
<dbReference type="InterPro" id="IPR050302">
    <property type="entry name" value="Rab_GAP_TBC_domain"/>
</dbReference>
<organism evidence="3">
    <name type="scientific">Aphanomyces astaci</name>
    <name type="common">Crayfish plague agent</name>
    <dbReference type="NCBI Taxonomy" id="112090"/>
    <lineage>
        <taxon>Eukaryota</taxon>
        <taxon>Sar</taxon>
        <taxon>Stramenopiles</taxon>
        <taxon>Oomycota</taxon>
        <taxon>Saprolegniomycetes</taxon>
        <taxon>Saprolegniales</taxon>
        <taxon>Verrucalvaceae</taxon>
        <taxon>Aphanomyces</taxon>
    </lineage>
</organism>
<sequence length="549" mass="60666">MQRTVAQHAVATSAADGIDAPTDASAAASAPPHPADAATPAKASSGNWIQARLDQLKNSVKKHFAPQLTELKSKLTTSASFSRDRIRTSGEQLQPALSKAKGGVVGLTRRVSHTSAHMQQQVEALLGARLVHDLFVTKKHAVEDDRSQFVMDSKASPTHFVASAHNLVGWYDAPNSTYACSMSSVAAICMDMPHVLYTIVAFTGCVATYTRCSAVNRGMRHHLLAEPRLHRYCVRVGGLPASLRLPFWQHVSGSKELQQTSSVDYLTYQHDAKLKGEWVEAIYIDVRRTYGRVAIESSASGLSDGLFSRNNAMDHSDQDIQSQLTGILLALASRYPLVGYCQGMDYIAAHLLQHVISHSTQATAASALSAVPLSSKAQRLVEEEETSFWLFVALLDQYGLEAMFSPGLSKLHLHCYQFNRFLQLGLPKLHAHFEVEGMSVQMYLVGWFQTLFLYLNALPRHSIDNMWDIFMAEKSWKILFRVALALLSMCEAHLLQQPIDSASRFLNTFATHLPMLEPYVLVPTALRIKVTNRHLADLSLGFDSTQPLP</sequence>
<dbReference type="GO" id="GO:0031267">
    <property type="term" value="F:small GTPase binding"/>
    <property type="evidence" value="ECO:0007669"/>
    <property type="project" value="TreeGrafter"/>
</dbReference>
<dbReference type="Gene3D" id="1.10.8.270">
    <property type="entry name" value="putative rabgap domain of human tbc1 domain family member 14 like domains"/>
    <property type="match status" value="1"/>
</dbReference>
<dbReference type="GeneID" id="20812634"/>
<feature type="compositionally biased region" description="Low complexity" evidence="1">
    <location>
        <begin position="19"/>
        <end position="44"/>
    </location>
</feature>
<dbReference type="GO" id="GO:0005096">
    <property type="term" value="F:GTPase activator activity"/>
    <property type="evidence" value="ECO:0007669"/>
    <property type="project" value="TreeGrafter"/>
</dbReference>
<evidence type="ECO:0000313" key="3">
    <source>
        <dbReference type="EMBL" id="ETV75039.1"/>
    </source>
</evidence>
<dbReference type="EMBL" id="KI913142">
    <property type="protein sequence ID" value="ETV75039.1"/>
    <property type="molecule type" value="Genomic_DNA"/>
</dbReference>
<name>W4G7K7_APHAT</name>
<dbReference type="OrthoDB" id="294251at2759"/>
<proteinExistence type="predicted"/>
<dbReference type="PROSITE" id="PS50086">
    <property type="entry name" value="TBC_RABGAP"/>
    <property type="match status" value="1"/>
</dbReference>
<protein>
    <recommendedName>
        <fullName evidence="2">Rab-GAP TBC domain-containing protein</fullName>
    </recommendedName>
</protein>
<dbReference type="STRING" id="112090.W4G7K7"/>